<proteinExistence type="predicted"/>
<sequence length="60" mass="6963">MGLPQNSSQLSCQADLPRSRSTIDRDPDLDEKIDRRSDHSRLVRDRIGDQIKKFIRSDHS</sequence>
<accession>A0ABR0ARS8</accession>
<reference evidence="2 3" key="1">
    <citation type="journal article" date="2023" name="Nucleic Acids Res.">
        <title>The hologenome of Daphnia magna reveals possible DNA methylation and microbiome-mediated evolution of the host genome.</title>
        <authorList>
            <person name="Chaturvedi A."/>
            <person name="Li X."/>
            <person name="Dhandapani V."/>
            <person name="Marshall H."/>
            <person name="Kissane S."/>
            <person name="Cuenca-Cambronero M."/>
            <person name="Asole G."/>
            <person name="Calvet F."/>
            <person name="Ruiz-Romero M."/>
            <person name="Marangio P."/>
            <person name="Guigo R."/>
            <person name="Rago D."/>
            <person name="Mirbahai L."/>
            <person name="Eastwood N."/>
            <person name="Colbourne J.K."/>
            <person name="Zhou J."/>
            <person name="Mallon E."/>
            <person name="Orsini L."/>
        </authorList>
    </citation>
    <scope>NUCLEOTIDE SEQUENCE [LARGE SCALE GENOMIC DNA]</scope>
    <source>
        <strain evidence="2">LRV0_1</strain>
    </source>
</reference>
<name>A0ABR0ARS8_9CRUS</name>
<evidence type="ECO:0000256" key="1">
    <source>
        <dbReference type="SAM" id="MobiDB-lite"/>
    </source>
</evidence>
<comment type="caution">
    <text evidence="2">The sequence shown here is derived from an EMBL/GenBank/DDBJ whole genome shotgun (WGS) entry which is preliminary data.</text>
</comment>
<feature type="compositionally biased region" description="Polar residues" evidence="1">
    <location>
        <begin position="1"/>
        <end position="12"/>
    </location>
</feature>
<feature type="compositionally biased region" description="Basic and acidic residues" evidence="1">
    <location>
        <begin position="17"/>
        <end position="37"/>
    </location>
</feature>
<dbReference type="Proteomes" id="UP001234178">
    <property type="component" value="Unassembled WGS sequence"/>
</dbReference>
<protein>
    <submittedName>
        <fullName evidence="2">Uncharacterized protein</fullName>
    </submittedName>
</protein>
<keyword evidence="3" id="KW-1185">Reference proteome</keyword>
<feature type="region of interest" description="Disordered" evidence="1">
    <location>
        <begin position="1"/>
        <end position="37"/>
    </location>
</feature>
<gene>
    <name evidence="2" type="ORF">OUZ56_016947</name>
</gene>
<organism evidence="2 3">
    <name type="scientific">Daphnia magna</name>
    <dbReference type="NCBI Taxonomy" id="35525"/>
    <lineage>
        <taxon>Eukaryota</taxon>
        <taxon>Metazoa</taxon>
        <taxon>Ecdysozoa</taxon>
        <taxon>Arthropoda</taxon>
        <taxon>Crustacea</taxon>
        <taxon>Branchiopoda</taxon>
        <taxon>Diplostraca</taxon>
        <taxon>Cladocera</taxon>
        <taxon>Anomopoda</taxon>
        <taxon>Daphniidae</taxon>
        <taxon>Daphnia</taxon>
    </lineage>
</organism>
<evidence type="ECO:0000313" key="2">
    <source>
        <dbReference type="EMBL" id="KAK4027806.1"/>
    </source>
</evidence>
<evidence type="ECO:0000313" key="3">
    <source>
        <dbReference type="Proteomes" id="UP001234178"/>
    </source>
</evidence>
<dbReference type="EMBL" id="JAOYFB010000038">
    <property type="protein sequence ID" value="KAK4027806.1"/>
    <property type="molecule type" value="Genomic_DNA"/>
</dbReference>